<dbReference type="Pfam" id="PF14303">
    <property type="entry name" value="NAM-associated"/>
    <property type="match status" value="1"/>
</dbReference>
<reference evidence="3" key="2">
    <citation type="submission" date="2015-03" db="UniProtKB">
        <authorList>
            <consortium name="EnsemblPlants"/>
        </authorList>
    </citation>
    <scope>IDENTIFICATION</scope>
</reference>
<evidence type="ECO:0000259" key="2">
    <source>
        <dbReference type="PROSITE" id="PS50090"/>
    </source>
</evidence>
<feature type="region of interest" description="Disordered" evidence="1">
    <location>
        <begin position="189"/>
        <end position="209"/>
    </location>
</feature>
<name>A0A0D3E1U6_BRAOL</name>
<dbReference type="STRING" id="109376.A0A0D3E1U6"/>
<dbReference type="InterPro" id="IPR029466">
    <property type="entry name" value="NAM-associated_C"/>
</dbReference>
<proteinExistence type="predicted"/>
<dbReference type="Gramene" id="Bo9g014990.1">
    <property type="protein sequence ID" value="Bo9g014990.1"/>
    <property type="gene ID" value="Bo9g014990"/>
</dbReference>
<organism evidence="3 4">
    <name type="scientific">Brassica oleracea var. oleracea</name>
    <dbReference type="NCBI Taxonomy" id="109376"/>
    <lineage>
        <taxon>Eukaryota</taxon>
        <taxon>Viridiplantae</taxon>
        <taxon>Streptophyta</taxon>
        <taxon>Embryophyta</taxon>
        <taxon>Tracheophyta</taxon>
        <taxon>Spermatophyta</taxon>
        <taxon>Magnoliopsida</taxon>
        <taxon>eudicotyledons</taxon>
        <taxon>Gunneridae</taxon>
        <taxon>Pentapetalae</taxon>
        <taxon>rosids</taxon>
        <taxon>malvids</taxon>
        <taxon>Brassicales</taxon>
        <taxon>Brassicaceae</taxon>
        <taxon>Brassiceae</taxon>
        <taxon>Brassica</taxon>
    </lineage>
</organism>
<reference evidence="3 4" key="1">
    <citation type="journal article" date="2014" name="Genome Biol.">
        <title>Transcriptome and methylome profiling reveals relics of genome dominance in the mesopolyploid Brassica oleracea.</title>
        <authorList>
            <person name="Parkin I.A."/>
            <person name="Koh C."/>
            <person name="Tang H."/>
            <person name="Robinson S.J."/>
            <person name="Kagale S."/>
            <person name="Clarke W.E."/>
            <person name="Town C.D."/>
            <person name="Nixon J."/>
            <person name="Krishnakumar V."/>
            <person name="Bidwell S.L."/>
            <person name="Denoeud F."/>
            <person name="Belcram H."/>
            <person name="Links M.G."/>
            <person name="Just J."/>
            <person name="Clarke C."/>
            <person name="Bender T."/>
            <person name="Huebert T."/>
            <person name="Mason A.S."/>
            <person name="Pires J.C."/>
            <person name="Barker G."/>
            <person name="Moore J."/>
            <person name="Walley P.G."/>
            <person name="Manoli S."/>
            <person name="Batley J."/>
            <person name="Edwards D."/>
            <person name="Nelson M.N."/>
            <person name="Wang X."/>
            <person name="Paterson A.H."/>
            <person name="King G."/>
            <person name="Bancroft I."/>
            <person name="Chalhoub B."/>
            <person name="Sharpe A.G."/>
        </authorList>
    </citation>
    <scope>NUCLEOTIDE SEQUENCE</scope>
    <source>
        <strain evidence="3 4">cv. TO1000</strain>
    </source>
</reference>
<evidence type="ECO:0000256" key="1">
    <source>
        <dbReference type="SAM" id="MobiDB-lite"/>
    </source>
</evidence>
<dbReference type="InterPro" id="IPR001005">
    <property type="entry name" value="SANT/Myb"/>
</dbReference>
<dbReference type="PROSITE" id="PS50090">
    <property type="entry name" value="MYB_LIKE"/>
    <property type="match status" value="1"/>
</dbReference>
<evidence type="ECO:0000313" key="4">
    <source>
        <dbReference type="Proteomes" id="UP000032141"/>
    </source>
</evidence>
<evidence type="ECO:0000313" key="3">
    <source>
        <dbReference type="EnsemblPlants" id="Bo9g014990.1"/>
    </source>
</evidence>
<dbReference type="HOGENOM" id="CLU_012390_0_0_1"/>
<keyword evidence="4" id="KW-1185">Reference proteome</keyword>
<protein>
    <recommendedName>
        <fullName evidence="2">Myb-like domain-containing protein</fullName>
    </recommendedName>
</protein>
<sequence>MDFNPFRDNSKFVDLLCSQQNVVFGNVPDCVEIPSLQDTPAKGKERRAWTPADDLVLISSWLNTSKDPLVGNEKKSAAFWTRIAAYFSASPKLAGCEKREAAQCNHRWQKINDLVCKFCGAYEAATREKTSGQNENDVLKAAHEIFFNNHNKKFTLEHAWKELRNDQKWCDVATAKKDGNCKRRKCEDGSHMGSSQAIGTETGEEDQVTKRPMGVKAAKARGKRTMIEEKDLEEFHSMWRIKREGLAAKERLTKMRLLDSLIAKRELAEYEEELKKKLITKLLSN</sequence>
<dbReference type="Proteomes" id="UP000032141">
    <property type="component" value="Chromosome C9"/>
</dbReference>
<dbReference type="PANTHER" id="PTHR45023:SF4">
    <property type="entry name" value="GLYCINE-RICH PROTEIN-RELATED"/>
    <property type="match status" value="1"/>
</dbReference>
<accession>A0A0D3E1U6</accession>
<dbReference type="AlphaFoldDB" id="A0A0D3E1U6"/>
<dbReference type="EnsemblPlants" id="Bo9g014990.1">
    <property type="protein sequence ID" value="Bo9g014990.1"/>
    <property type="gene ID" value="Bo9g014990"/>
</dbReference>
<dbReference type="PANTHER" id="PTHR45023">
    <property type="match status" value="1"/>
</dbReference>
<feature type="domain" description="Myb-like" evidence="2">
    <location>
        <begin position="41"/>
        <end position="112"/>
    </location>
</feature>